<dbReference type="SUPFAM" id="SSF56235">
    <property type="entry name" value="N-terminal nucleophile aminohydrolases (Ntn hydrolases)"/>
    <property type="match status" value="1"/>
</dbReference>
<dbReference type="GO" id="GO:0004066">
    <property type="term" value="F:asparagine synthase (glutamine-hydrolyzing) activity"/>
    <property type="evidence" value="ECO:0007669"/>
    <property type="project" value="InterPro"/>
</dbReference>
<accession>M2U116</accession>
<evidence type="ECO:0000313" key="2">
    <source>
        <dbReference type="EMBL" id="EMD81692.1"/>
    </source>
</evidence>
<dbReference type="InterPro" id="IPR014729">
    <property type="entry name" value="Rossmann-like_a/b/a_fold"/>
</dbReference>
<comment type="caution">
    <text evidence="2">The sequence shown here is derived from an EMBL/GenBank/DDBJ whole genome shotgun (WGS) entry which is preliminary data.</text>
</comment>
<keyword evidence="3" id="KW-1185">Reference proteome</keyword>
<dbReference type="InterPro" id="IPR001962">
    <property type="entry name" value="Asn_synthase"/>
</dbReference>
<reference evidence="2 3" key="1">
    <citation type="journal article" date="2013" name="Genome Announc.">
        <title>Draft Genome Sequence of Strain JLT2015T, Belonging to the Family Sphingomonadaceae of the Alphaproteobacteria.</title>
        <authorList>
            <person name="Tang K."/>
            <person name="Liu K."/>
            <person name="Li S."/>
            <person name="Jiao N."/>
        </authorList>
    </citation>
    <scope>NUCLEOTIDE SEQUENCE [LARGE SCALE GENOMIC DNA]</scope>
    <source>
        <strain evidence="2 3">JLT2015</strain>
    </source>
</reference>
<evidence type="ECO:0000313" key="3">
    <source>
        <dbReference type="Proteomes" id="UP000011717"/>
    </source>
</evidence>
<dbReference type="RefSeq" id="WP_008603899.1">
    <property type="nucleotide sequence ID" value="NZ_AMRV01000019.1"/>
</dbReference>
<protein>
    <recommendedName>
        <fullName evidence="1">Asparagine synthetase domain-containing protein</fullName>
    </recommendedName>
</protein>
<sequence>MTKLVFICGRDRHGVTEKQLQALTGIMVPDNILPNRSHDYMSERVCYSLANPSQDCLASEKGVGLGLLFSDQKNWDDVGQRTPDGNFLLARWDRNKLEILSDAAASRTGWYAITDDHVFLSSSMRAIVALLGNFELNEEAVSWSLGTGCLGPDQAWDRRIRMIPPQTTLHVDFKEWTVQTDTKPIIFSALPSADAAKLRQAITGTLSNIPPAPHRELSLSGGVDSRGLLMMMPHALRPSTFSIRAKSEPPRPQDDASIAARVAAASDVTHSIVEFDDQNTPLSVAMDRFCSLSEGRVDHFSAAAGGWTQWKAMHERGTSTILRGDEGFGWSHALSEEQVQIEIGVAGLHRHFTPAQIEEFGLQLYSLPDTLVRKENETLENWRDRLYHQHRLPVILSALTEAKAGYIDVINPFLSRHILETVRSMLSAERTEKSAFRKMVAALLPSVPYASKAAHRSLTTITNSEEFKMIAGDILGSPTAQEIFTAPLLSYAVQRLKRDSKTKSKPWMGRIARHLFPARFVTKLRAVKHSGHRPLNAGVLIFRMAMITKVVATLKKDMQLLNSSSMS</sequence>
<proteinExistence type="predicted"/>
<dbReference type="Pfam" id="PF00733">
    <property type="entry name" value="Asn_synthase"/>
    <property type="match status" value="1"/>
</dbReference>
<dbReference type="EMBL" id="AMRV01000019">
    <property type="protein sequence ID" value="EMD81692.1"/>
    <property type="molecule type" value="Genomic_DNA"/>
</dbReference>
<dbReference type="Proteomes" id="UP000011717">
    <property type="component" value="Unassembled WGS sequence"/>
</dbReference>
<evidence type="ECO:0000259" key="1">
    <source>
        <dbReference type="Pfam" id="PF00733"/>
    </source>
</evidence>
<dbReference type="InterPro" id="IPR029055">
    <property type="entry name" value="Ntn_hydrolases_N"/>
</dbReference>
<organism evidence="2 3">
    <name type="scientific">Pacificimonas flava</name>
    <dbReference type="NCBI Taxonomy" id="1234595"/>
    <lineage>
        <taxon>Bacteria</taxon>
        <taxon>Pseudomonadati</taxon>
        <taxon>Pseudomonadota</taxon>
        <taxon>Alphaproteobacteria</taxon>
        <taxon>Sphingomonadales</taxon>
        <taxon>Sphingosinicellaceae</taxon>
        <taxon>Pacificimonas</taxon>
    </lineage>
</organism>
<gene>
    <name evidence="2" type="ORF">C725_2935</name>
</gene>
<dbReference type="SUPFAM" id="SSF52402">
    <property type="entry name" value="Adenine nucleotide alpha hydrolases-like"/>
    <property type="match status" value="1"/>
</dbReference>
<dbReference type="GO" id="GO:0006529">
    <property type="term" value="P:asparagine biosynthetic process"/>
    <property type="evidence" value="ECO:0007669"/>
    <property type="project" value="InterPro"/>
</dbReference>
<dbReference type="OrthoDB" id="118340at2"/>
<feature type="domain" description="Asparagine synthetase" evidence="1">
    <location>
        <begin position="219"/>
        <end position="279"/>
    </location>
</feature>
<dbReference type="AlphaFoldDB" id="M2U116"/>
<dbReference type="Gene3D" id="3.40.50.620">
    <property type="entry name" value="HUPs"/>
    <property type="match status" value="1"/>
</dbReference>
<name>M2U116_9SPHN</name>